<gene>
    <name evidence="3" type="ORF">P9989_04415</name>
</gene>
<dbReference type="InterPro" id="IPR013785">
    <property type="entry name" value="Aldolase_TIM"/>
</dbReference>
<dbReference type="InterPro" id="IPR001585">
    <property type="entry name" value="TAL/FSA"/>
</dbReference>
<dbReference type="PANTHER" id="PTHR10683:SF36">
    <property type="entry name" value="TRANSALDOLASE"/>
    <property type="match status" value="1"/>
</dbReference>
<dbReference type="CDD" id="cd00956">
    <property type="entry name" value="Transaldolase_FSA"/>
    <property type="match status" value="1"/>
</dbReference>
<evidence type="ECO:0000313" key="4">
    <source>
        <dbReference type="Proteomes" id="UP001221597"/>
    </source>
</evidence>
<protein>
    <submittedName>
        <fullName evidence="3">Transaldolase family protein</fullName>
    </submittedName>
</protein>
<comment type="subcellular location">
    <subcellularLocation>
        <location evidence="1">Cytoplasm</location>
    </subcellularLocation>
</comment>
<dbReference type="PANTHER" id="PTHR10683">
    <property type="entry name" value="TRANSALDOLASE"/>
    <property type="match status" value="1"/>
</dbReference>
<dbReference type="Pfam" id="PF00923">
    <property type="entry name" value="TAL_FSA"/>
    <property type="match status" value="1"/>
</dbReference>
<sequence length="218" mass="24050">MMKLLVDSANLSQIKKLKNIFPVTGVTTNPSILAKESLLPQESLKEVNHLLGPNEEFHVQVLSENAIEMKEEAYRLLDNYRDSLYVKIPVSEQGYKAIGMLSKEGVRVTATAVFTVQQGILASLAGADYIAPYVNRIDNHNADGIELISKLSSFFEKEQIETKILAASFKNTKQIEDALLHGAYSVTAPPSLVREMGSHTGTSDAIKGFKNDYSQAFK</sequence>
<dbReference type="EMBL" id="CP121671">
    <property type="protein sequence ID" value="WFT75640.1"/>
    <property type="molecule type" value="Genomic_DNA"/>
</dbReference>
<dbReference type="Proteomes" id="UP001221597">
    <property type="component" value="Chromosome"/>
</dbReference>
<evidence type="ECO:0000256" key="1">
    <source>
        <dbReference type="ARBA" id="ARBA00004496"/>
    </source>
</evidence>
<name>A0ABY8IZY6_9BACI</name>
<organism evidence="3 4">
    <name type="scientific">Halobacillus naozhouensis</name>
    <dbReference type="NCBI Taxonomy" id="554880"/>
    <lineage>
        <taxon>Bacteria</taxon>
        <taxon>Bacillati</taxon>
        <taxon>Bacillota</taxon>
        <taxon>Bacilli</taxon>
        <taxon>Bacillales</taxon>
        <taxon>Bacillaceae</taxon>
        <taxon>Halobacillus</taxon>
    </lineage>
</organism>
<dbReference type="InterPro" id="IPR018225">
    <property type="entry name" value="Transaldolase_AS"/>
</dbReference>
<proteinExistence type="predicted"/>
<dbReference type="SUPFAM" id="SSF51569">
    <property type="entry name" value="Aldolase"/>
    <property type="match status" value="1"/>
</dbReference>
<dbReference type="InterPro" id="IPR033919">
    <property type="entry name" value="TSA/FSA_arc/bac"/>
</dbReference>
<evidence type="ECO:0000256" key="2">
    <source>
        <dbReference type="ARBA" id="ARBA00023270"/>
    </source>
</evidence>
<dbReference type="Gene3D" id="3.20.20.70">
    <property type="entry name" value="Aldolase class I"/>
    <property type="match status" value="1"/>
</dbReference>
<dbReference type="PROSITE" id="PS01054">
    <property type="entry name" value="TRANSALDOLASE_1"/>
    <property type="match status" value="1"/>
</dbReference>
<keyword evidence="2" id="KW-0704">Schiff base</keyword>
<keyword evidence="4" id="KW-1185">Reference proteome</keyword>
<reference evidence="3 4" key="1">
    <citation type="submission" date="2023-04" db="EMBL/GenBank/DDBJ databases">
        <title>Genome sequence of Halobacillus naozhouensis KACC 21980.</title>
        <authorList>
            <person name="Kim S."/>
            <person name="Heo J."/>
            <person name="Kwon S.-W."/>
        </authorList>
    </citation>
    <scope>NUCLEOTIDE SEQUENCE [LARGE SCALE GENOMIC DNA]</scope>
    <source>
        <strain evidence="3 4">KCTC 13234</strain>
    </source>
</reference>
<accession>A0ABY8IZY6</accession>
<dbReference type="RefSeq" id="WP_283077606.1">
    <property type="nucleotide sequence ID" value="NZ_CP121671.1"/>
</dbReference>
<evidence type="ECO:0000313" key="3">
    <source>
        <dbReference type="EMBL" id="WFT75640.1"/>
    </source>
</evidence>